<dbReference type="AlphaFoldDB" id="A0A9X0W542"/>
<dbReference type="Proteomes" id="UP001138768">
    <property type="component" value="Unassembled WGS sequence"/>
</dbReference>
<dbReference type="InterPro" id="IPR010982">
    <property type="entry name" value="Lambda_DNA-bd_dom_sf"/>
</dbReference>
<gene>
    <name evidence="3" type="ORF">CKO42_00460</name>
</gene>
<organism evidence="3 4">
    <name type="scientific">Lamprobacter modestohalophilus</name>
    <dbReference type="NCBI Taxonomy" id="1064514"/>
    <lineage>
        <taxon>Bacteria</taxon>
        <taxon>Pseudomonadati</taxon>
        <taxon>Pseudomonadota</taxon>
        <taxon>Gammaproteobacteria</taxon>
        <taxon>Chromatiales</taxon>
        <taxon>Chromatiaceae</taxon>
        <taxon>Lamprobacter</taxon>
    </lineage>
</organism>
<keyword evidence="4" id="KW-1185">Reference proteome</keyword>
<dbReference type="PANTHER" id="PTHR43236">
    <property type="entry name" value="ANTITOXIN HIGA1"/>
    <property type="match status" value="1"/>
</dbReference>
<dbReference type="InterPro" id="IPR010359">
    <property type="entry name" value="IrrE_HExxH"/>
</dbReference>
<dbReference type="GO" id="GO:0003677">
    <property type="term" value="F:DNA binding"/>
    <property type="evidence" value="ECO:0007669"/>
    <property type="project" value="InterPro"/>
</dbReference>
<name>A0A9X0W542_9GAMM</name>
<evidence type="ECO:0000313" key="3">
    <source>
        <dbReference type="EMBL" id="MBK1616942.1"/>
    </source>
</evidence>
<dbReference type="InterPro" id="IPR052345">
    <property type="entry name" value="Rad_response_metalloprotease"/>
</dbReference>
<proteinExistence type="inferred from homology"/>
<dbReference type="Gene3D" id="1.10.260.40">
    <property type="entry name" value="lambda repressor-like DNA-binding domains"/>
    <property type="match status" value="1"/>
</dbReference>
<dbReference type="Pfam" id="PF06114">
    <property type="entry name" value="Peptidase_M78"/>
    <property type="match status" value="1"/>
</dbReference>
<dbReference type="PROSITE" id="PS50943">
    <property type="entry name" value="HTH_CROC1"/>
    <property type="match status" value="1"/>
</dbReference>
<dbReference type="CDD" id="cd00093">
    <property type="entry name" value="HTH_XRE"/>
    <property type="match status" value="1"/>
</dbReference>
<protein>
    <recommendedName>
        <fullName evidence="2">HTH cro/C1-type domain-containing protein</fullName>
    </recommendedName>
</protein>
<dbReference type="SMART" id="SM00530">
    <property type="entry name" value="HTH_XRE"/>
    <property type="match status" value="1"/>
</dbReference>
<feature type="domain" description="HTH cro/C1-type" evidence="2">
    <location>
        <begin position="12"/>
        <end position="65"/>
    </location>
</feature>
<accession>A0A9X0W542</accession>
<reference evidence="3 4" key="1">
    <citation type="journal article" date="2020" name="Microorganisms">
        <title>Osmotic Adaptation and Compatible Solute Biosynthesis of Phototrophic Bacteria as Revealed from Genome Analyses.</title>
        <authorList>
            <person name="Imhoff J.F."/>
            <person name="Rahn T."/>
            <person name="Kunzel S."/>
            <person name="Keller A."/>
            <person name="Neulinger S.C."/>
        </authorList>
    </citation>
    <scope>NUCLEOTIDE SEQUENCE [LARGE SCALE GENOMIC DNA]</scope>
    <source>
        <strain evidence="3 4">DSM 25653</strain>
    </source>
</reference>
<dbReference type="InterPro" id="IPR001387">
    <property type="entry name" value="Cro/C1-type_HTH"/>
</dbReference>
<dbReference type="SUPFAM" id="SSF47413">
    <property type="entry name" value="lambda repressor-like DNA-binding domains"/>
    <property type="match status" value="1"/>
</dbReference>
<evidence type="ECO:0000256" key="1">
    <source>
        <dbReference type="ARBA" id="ARBA00007227"/>
    </source>
</evidence>
<dbReference type="EMBL" id="NRRY01000001">
    <property type="protein sequence ID" value="MBK1616942.1"/>
    <property type="molecule type" value="Genomic_DNA"/>
</dbReference>
<dbReference type="Gene3D" id="1.10.10.2910">
    <property type="match status" value="1"/>
</dbReference>
<dbReference type="Pfam" id="PF13560">
    <property type="entry name" value="HTH_31"/>
    <property type="match status" value="1"/>
</dbReference>
<sequence length="379" mass="41754">MEIKTLMGARARAAREAAGLIQSVAAQQLGIARQTLASMEQGRVPFDGVQLVAMAEIYSRPVTYFYDLRESDGAAIAFRADHPELVDPALKQHLLDRLAALADLEVAAGLDVSHGLPPTEPLSKAGQRELTVVRSVAQEERGRLGVGDRAPVSDPVALLESIDVRVIPFQLAPQEGNLLSGFSAFSESLGAGIFVNTHPSLSIEHQIFCVLHEYAHLIFHRSLYREPGERYRTRGKNASPAEKIANTFAGAFLVPAVALRQHAGPLSRINPTDVIRLKRLFRVSFTGMLTRLCQEGYLDKASNGRLWSICKARGWDKQEPEPLSEPPAYGRRTEALARAAWERGEVSLPFLQEVLGQDRKAVRDLVSDWEQDTQLDAVH</sequence>
<evidence type="ECO:0000259" key="2">
    <source>
        <dbReference type="PROSITE" id="PS50943"/>
    </source>
</evidence>
<comment type="caution">
    <text evidence="3">The sequence shown here is derived from an EMBL/GenBank/DDBJ whole genome shotgun (WGS) entry which is preliminary data.</text>
</comment>
<evidence type="ECO:0000313" key="4">
    <source>
        <dbReference type="Proteomes" id="UP001138768"/>
    </source>
</evidence>
<dbReference type="PANTHER" id="PTHR43236:SF1">
    <property type="entry name" value="BLL7220 PROTEIN"/>
    <property type="match status" value="1"/>
</dbReference>
<comment type="similarity">
    <text evidence="1">Belongs to the short-chain fatty acyl-CoA assimilation regulator (ScfR) family.</text>
</comment>
<dbReference type="RefSeq" id="WP_200236499.1">
    <property type="nucleotide sequence ID" value="NZ_NRRY01000001.1"/>
</dbReference>